<dbReference type="EMBL" id="NIRI02000010">
    <property type="protein sequence ID" value="KAG5454447.1"/>
    <property type="molecule type" value="Genomic_DNA"/>
</dbReference>
<evidence type="ECO:0000313" key="2">
    <source>
        <dbReference type="Proteomes" id="UP000286415"/>
    </source>
</evidence>
<reference evidence="1 2" key="1">
    <citation type="journal article" date="2018" name="Biotechnol. Adv.">
        <title>Improved genomic resources and new bioinformatic workflow for the carcinogenic parasite Clonorchis sinensis: Biotechnological implications.</title>
        <authorList>
            <person name="Wang D."/>
            <person name="Korhonen P.K."/>
            <person name="Gasser R.B."/>
            <person name="Young N.D."/>
        </authorList>
    </citation>
    <scope>NUCLEOTIDE SEQUENCE [LARGE SCALE GENOMIC DNA]</scope>
    <source>
        <strain evidence="1">Cs-k2</strain>
    </source>
</reference>
<keyword evidence="2" id="KW-1185">Reference proteome</keyword>
<comment type="caution">
    <text evidence="1">The sequence shown here is derived from an EMBL/GenBank/DDBJ whole genome shotgun (WGS) entry which is preliminary data.</text>
</comment>
<proteinExistence type="predicted"/>
<sequence>FGDREWGYSEEVVTYCYIDGEFHSKNGDVVAAEFNRSRAFQVDDFQDCDLKKEYFPGKLLKREMTRHLVSFSLRYWWINLCPQRSF</sequence>
<reference evidence="1 2" key="2">
    <citation type="journal article" date="2021" name="Genomics">
        <title>High-quality reference genome for Clonorchis sinensis.</title>
        <authorList>
            <person name="Young N.D."/>
            <person name="Stroehlein A.J."/>
            <person name="Kinkar L."/>
            <person name="Wang T."/>
            <person name="Sohn W.M."/>
            <person name="Chang B.C.H."/>
            <person name="Kaur P."/>
            <person name="Weisz D."/>
            <person name="Dudchenko O."/>
            <person name="Aiden E.L."/>
            <person name="Korhonen P.K."/>
            <person name="Gasser R.B."/>
        </authorList>
    </citation>
    <scope>NUCLEOTIDE SEQUENCE [LARGE SCALE GENOMIC DNA]</scope>
    <source>
        <strain evidence="1">Cs-k2</strain>
    </source>
</reference>
<name>A0A8T1MYJ7_CLOSI</name>
<dbReference type="AlphaFoldDB" id="A0A8T1MYJ7"/>
<accession>A0A8T1MYJ7</accession>
<protein>
    <submittedName>
        <fullName evidence="1">Uncharacterized protein</fullName>
    </submittedName>
</protein>
<organism evidence="1 2">
    <name type="scientific">Clonorchis sinensis</name>
    <name type="common">Chinese liver fluke</name>
    <dbReference type="NCBI Taxonomy" id="79923"/>
    <lineage>
        <taxon>Eukaryota</taxon>
        <taxon>Metazoa</taxon>
        <taxon>Spiralia</taxon>
        <taxon>Lophotrochozoa</taxon>
        <taxon>Platyhelminthes</taxon>
        <taxon>Trematoda</taxon>
        <taxon>Digenea</taxon>
        <taxon>Opisthorchiida</taxon>
        <taxon>Opisthorchiata</taxon>
        <taxon>Opisthorchiidae</taxon>
        <taxon>Clonorchis</taxon>
    </lineage>
</organism>
<dbReference type="Proteomes" id="UP000286415">
    <property type="component" value="Unassembled WGS sequence"/>
</dbReference>
<evidence type="ECO:0000313" key="1">
    <source>
        <dbReference type="EMBL" id="KAG5454447.1"/>
    </source>
</evidence>
<feature type="non-terminal residue" evidence="1">
    <location>
        <position position="1"/>
    </location>
</feature>
<gene>
    <name evidence="1" type="ORF">CSKR_202021</name>
</gene>